<evidence type="ECO:0000313" key="3">
    <source>
        <dbReference type="Proteomes" id="UP000001542"/>
    </source>
</evidence>
<dbReference type="AlphaFoldDB" id="A2FRR2"/>
<dbReference type="InterPro" id="IPR015943">
    <property type="entry name" value="WD40/YVTN_repeat-like_dom_sf"/>
</dbReference>
<reference evidence="2" key="2">
    <citation type="journal article" date="2007" name="Science">
        <title>Draft genome sequence of the sexually transmitted pathogen Trichomonas vaginalis.</title>
        <authorList>
            <person name="Carlton J.M."/>
            <person name="Hirt R.P."/>
            <person name="Silva J.C."/>
            <person name="Delcher A.L."/>
            <person name="Schatz M."/>
            <person name="Zhao Q."/>
            <person name="Wortman J.R."/>
            <person name="Bidwell S.L."/>
            <person name="Alsmark U.C.M."/>
            <person name="Besteiro S."/>
            <person name="Sicheritz-Ponten T."/>
            <person name="Noel C.J."/>
            <person name="Dacks J.B."/>
            <person name="Foster P.G."/>
            <person name="Simillion C."/>
            <person name="Van de Peer Y."/>
            <person name="Miranda-Saavedra D."/>
            <person name="Barton G.J."/>
            <person name="Westrop G.D."/>
            <person name="Mueller S."/>
            <person name="Dessi D."/>
            <person name="Fiori P.L."/>
            <person name="Ren Q."/>
            <person name="Paulsen I."/>
            <person name="Zhang H."/>
            <person name="Bastida-Corcuera F.D."/>
            <person name="Simoes-Barbosa A."/>
            <person name="Brown M.T."/>
            <person name="Hayes R.D."/>
            <person name="Mukherjee M."/>
            <person name="Okumura C.Y."/>
            <person name="Schneider R."/>
            <person name="Smith A.J."/>
            <person name="Vanacova S."/>
            <person name="Villalvazo M."/>
            <person name="Haas B.J."/>
            <person name="Pertea M."/>
            <person name="Feldblyum T.V."/>
            <person name="Utterback T.R."/>
            <person name="Shu C.L."/>
            <person name="Osoegawa K."/>
            <person name="de Jong P.J."/>
            <person name="Hrdy I."/>
            <person name="Horvathova L."/>
            <person name="Zubacova Z."/>
            <person name="Dolezal P."/>
            <person name="Malik S.B."/>
            <person name="Logsdon J.M. Jr."/>
            <person name="Henze K."/>
            <person name="Gupta A."/>
            <person name="Wang C.C."/>
            <person name="Dunne R.L."/>
            <person name="Upcroft J.A."/>
            <person name="Upcroft P."/>
            <person name="White O."/>
            <person name="Salzberg S.L."/>
            <person name="Tang P."/>
            <person name="Chiu C.-H."/>
            <person name="Lee Y.-S."/>
            <person name="Embley T.M."/>
            <person name="Coombs G.H."/>
            <person name="Mottram J.C."/>
            <person name="Tachezy J."/>
            <person name="Fraser-Liggett C.M."/>
            <person name="Johnson P.J."/>
        </authorList>
    </citation>
    <scope>NUCLEOTIDE SEQUENCE [LARGE SCALE GENOMIC DNA]</scope>
    <source>
        <strain evidence="2">G3</strain>
    </source>
</reference>
<dbReference type="PANTHER" id="PTHR19932">
    <property type="entry name" value="WD REPEAT AND HMG-BOX DNA BINDING PROTEIN"/>
    <property type="match status" value="1"/>
</dbReference>
<dbReference type="PANTHER" id="PTHR19932:SF10">
    <property type="entry name" value="WD REPEAT AND HMG-BOX DNA-BINDING PROTEIN 1"/>
    <property type="match status" value="1"/>
</dbReference>
<dbReference type="SUPFAM" id="SSF50978">
    <property type="entry name" value="WD40 repeat-like"/>
    <property type="match status" value="1"/>
</dbReference>
<protein>
    <recommendedName>
        <fullName evidence="4">Anaphase-promoting complex subunit 4 WD40 domain-containing protein</fullName>
    </recommendedName>
</protein>
<feature type="signal peptide" evidence="1">
    <location>
        <begin position="1"/>
        <end position="25"/>
    </location>
</feature>
<dbReference type="Proteomes" id="UP000001542">
    <property type="component" value="Unassembled WGS sequence"/>
</dbReference>
<evidence type="ECO:0000313" key="2">
    <source>
        <dbReference type="EMBL" id="EAX92401.1"/>
    </source>
</evidence>
<dbReference type="KEGG" id="tva:4750112"/>
<dbReference type="VEuPathDB" id="TrichDB:TVAGG3_0208630"/>
<dbReference type="SMR" id="A2FRR2"/>
<dbReference type="OrthoDB" id="10645204at2759"/>
<reference evidence="2" key="1">
    <citation type="submission" date="2006-10" db="EMBL/GenBank/DDBJ databases">
        <authorList>
            <person name="Amadeo P."/>
            <person name="Zhao Q."/>
            <person name="Wortman J."/>
            <person name="Fraser-Liggett C."/>
            <person name="Carlton J."/>
        </authorList>
    </citation>
    <scope>NUCLEOTIDE SEQUENCE</scope>
    <source>
        <strain evidence="2">G3</strain>
    </source>
</reference>
<name>A2FRR2_TRIV3</name>
<dbReference type="VEuPathDB" id="TrichDB:TVAG_482770"/>
<evidence type="ECO:0008006" key="4">
    <source>
        <dbReference type="Google" id="ProtNLM"/>
    </source>
</evidence>
<dbReference type="EMBL" id="DS113969">
    <property type="protein sequence ID" value="EAX92401.1"/>
    <property type="molecule type" value="Genomic_DNA"/>
</dbReference>
<proteinExistence type="predicted"/>
<evidence type="ECO:0000256" key="1">
    <source>
        <dbReference type="SAM" id="SignalP"/>
    </source>
</evidence>
<dbReference type="Gene3D" id="2.130.10.10">
    <property type="entry name" value="YVTN repeat-like/Quinoprotein amine dehydrogenase"/>
    <property type="match status" value="2"/>
</dbReference>
<gene>
    <name evidence="2" type="ORF">TVAG_482770</name>
</gene>
<feature type="chain" id="PRO_5002643808" description="Anaphase-promoting complex subunit 4 WD40 domain-containing protein" evidence="1">
    <location>
        <begin position="26"/>
        <end position="344"/>
    </location>
</feature>
<dbReference type="InParanoid" id="A2FRR2"/>
<sequence length="344" mass="39188">MGGTIKKFSFFTGELLLSLNNLADGYSCYVMTVSQNDEYIMFGFENGLALFYKKSNDRPFKKFSFEIPINTCAFSSGSTFCAIGLDDGTIFVVSMKSEHIWRQKIHSNPTTSVSFSTYSPLYLISSCIKSGEISFSKFENNIYKVYKKISVPHKCRLVAYSFSYDETIIYGCSRNEIYAWESESGNLIGQLEVKELGIELISVSAHPCCRNLCLVVSKSSISLWNYKTHEYTDLHIVQLGNTLIQSVQWADSLTLYGLFSDGSLKVFSTKSGNWQQQNDNEYIRFINNEGNEWPEILKLYYGKYFIHPFITNMTNVESILLSHLPIHVDDIDPIESDESSDDSY</sequence>
<keyword evidence="3" id="KW-1185">Reference proteome</keyword>
<keyword evidence="1" id="KW-0732">Signal</keyword>
<dbReference type="InterPro" id="IPR036322">
    <property type="entry name" value="WD40_repeat_dom_sf"/>
</dbReference>
<dbReference type="RefSeq" id="XP_001305331.1">
    <property type="nucleotide sequence ID" value="XM_001305330.1"/>
</dbReference>
<organism evidence="2 3">
    <name type="scientific">Trichomonas vaginalis (strain ATCC PRA-98 / G3)</name>
    <dbReference type="NCBI Taxonomy" id="412133"/>
    <lineage>
        <taxon>Eukaryota</taxon>
        <taxon>Metamonada</taxon>
        <taxon>Parabasalia</taxon>
        <taxon>Trichomonadida</taxon>
        <taxon>Trichomonadidae</taxon>
        <taxon>Trichomonas</taxon>
    </lineage>
</organism>
<accession>A2FRR2</accession>